<feature type="binding site" evidence="9">
    <location>
        <position position="72"/>
    </location>
    <ligand>
        <name>substrate</name>
    </ligand>
</feature>
<evidence type="ECO:0000259" key="10">
    <source>
        <dbReference type="Pfam" id="PF00696"/>
    </source>
</evidence>
<dbReference type="PANTHER" id="PTHR23342:SF0">
    <property type="entry name" value="N-ACETYLGLUTAMATE SYNTHASE, MITOCHONDRIAL"/>
    <property type="match status" value="1"/>
</dbReference>
<dbReference type="InterPro" id="IPR036393">
    <property type="entry name" value="AceGlu_kinase-like_sf"/>
</dbReference>
<evidence type="ECO:0000256" key="9">
    <source>
        <dbReference type="HAMAP-Rule" id="MF_00082"/>
    </source>
</evidence>
<comment type="subcellular location">
    <subcellularLocation>
        <location evidence="9">Cytoplasm</location>
    </subcellularLocation>
</comment>
<evidence type="ECO:0000313" key="11">
    <source>
        <dbReference type="EMBL" id="OUM88795.1"/>
    </source>
</evidence>
<dbReference type="PANTHER" id="PTHR23342">
    <property type="entry name" value="N-ACETYLGLUTAMATE SYNTHASE"/>
    <property type="match status" value="1"/>
</dbReference>
<feature type="site" description="Transition state stabilizer" evidence="9">
    <location>
        <position position="17"/>
    </location>
</feature>
<feature type="domain" description="Aspartate/glutamate/uridylate kinase" evidence="10">
    <location>
        <begin position="14"/>
        <end position="245"/>
    </location>
</feature>
<reference evidence="12" key="1">
    <citation type="submission" date="2016-06" db="EMBL/GenBank/DDBJ databases">
        <authorList>
            <person name="Nascimento L."/>
            <person name="Pereira R.V."/>
            <person name="Martins L.F."/>
            <person name="Quaggio R.B."/>
            <person name="Silva A.M."/>
            <person name="Setubal J.C."/>
        </authorList>
    </citation>
    <scope>NUCLEOTIDE SEQUENCE [LARGE SCALE GENOMIC DNA]</scope>
</reference>
<dbReference type="InterPro" id="IPR004662">
    <property type="entry name" value="AcgluKinase_fam"/>
</dbReference>
<dbReference type="EMBL" id="LZRT01000056">
    <property type="protein sequence ID" value="OUM88795.1"/>
    <property type="molecule type" value="Genomic_DNA"/>
</dbReference>
<dbReference type="InterPro" id="IPR037528">
    <property type="entry name" value="ArgB"/>
</dbReference>
<evidence type="ECO:0000256" key="1">
    <source>
        <dbReference type="ARBA" id="ARBA00004828"/>
    </source>
</evidence>
<evidence type="ECO:0000256" key="7">
    <source>
        <dbReference type="ARBA" id="ARBA00022840"/>
    </source>
</evidence>
<dbReference type="HAMAP" id="MF_00082">
    <property type="entry name" value="ArgB"/>
    <property type="match status" value="1"/>
</dbReference>
<dbReference type="InterPro" id="IPR001048">
    <property type="entry name" value="Asp/Glu/Uridylate_kinase"/>
</dbReference>
<dbReference type="GO" id="GO:0005524">
    <property type="term" value="F:ATP binding"/>
    <property type="evidence" value="ECO:0007669"/>
    <property type="project" value="UniProtKB-UniRule"/>
</dbReference>
<dbReference type="Proteomes" id="UP000196475">
    <property type="component" value="Unassembled WGS sequence"/>
</dbReference>
<comment type="catalytic activity">
    <reaction evidence="8 9">
        <text>N-acetyl-L-glutamate + ATP = N-acetyl-L-glutamyl 5-phosphate + ADP</text>
        <dbReference type="Rhea" id="RHEA:14629"/>
        <dbReference type="ChEBI" id="CHEBI:30616"/>
        <dbReference type="ChEBI" id="CHEBI:44337"/>
        <dbReference type="ChEBI" id="CHEBI:57936"/>
        <dbReference type="ChEBI" id="CHEBI:456216"/>
        <dbReference type="EC" id="2.7.2.8"/>
    </reaction>
</comment>
<keyword evidence="6 9" id="KW-0418">Kinase</keyword>
<dbReference type="GO" id="GO:0005737">
    <property type="term" value="C:cytoplasm"/>
    <property type="evidence" value="ECO:0007669"/>
    <property type="project" value="UniProtKB-SubCell"/>
</dbReference>
<proteinExistence type="inferred from homology"/>
<keyword evidence="4 9" id="KW-0808">Transferase</keyword>
<keyword evidence="2 9" id="KW-0055">Arginine biosynthesis</keyword>
<evidence type="ECO:0000256" key="2">
    <source>
        <dbReference type="ARBA" id="ARBA00022571"/>
    </source>
</evidence>
<keyword evidence="7 9" id="KW-0067">ATP-binding</keyword>
<dbReference type="EC" id="2.7.2.8" evidence="9"/>
<dbReference type="AlphaFoldDB" id="A0A1Y3PN14"/>
<comment type="similarity">
    <text evidence="9">Belongs to the acetylglutamate kinase family. ArgB subfamily.</text>
</comment>
<name>A0A1Y3PN14_9BACI</name>
<keyword evidence="3 9" id="KW-0028">Amino-acid biosynthesis</keyword>
<keyword evidence="5 9" id="KW-0547">Nucleotide-binding</keyword>
<comment type="caution">
    <text evidence="11">The sequence shown here is derived from an EMBL/GenBank/DDBJ whole genome shotgun (WGS) entry which is preliminary data.</text>
</comment>
<evidence type="ECO:0000256" key="5">
    <source>
        <dbReference type="ARBA" id="ARBA00022741"/>
    </source>
</evidence>
<feature type="site" description="Transition state stabilizer" evidence="9">
    <location>
        <position position="227"/>
    </location>
</feature>
<evidence type="ECO:0000256" key="8">
    <source>
        <dbReference type="ARBA" id="ARBA00048141"/>
    </source>
</evidence>
<accession>A0A1Y3PN14</accession>
<dbReference type="Gene3D" id="3.40.1160.10">
    <property type="entry name" value="Acetylglutamate kinase-like"/>
    <property type="match status" value="1"/>
</dbReference>
<dbReference type="SUPFAM" id="SSF53633">
    <property type="entry name" value="Carbamate kinase-like"/>
    <property type="match status" value="1"/>
</dbReference>
<dbReference type="Pfam" id="PF00696">
    <property type="entry name" value="AA_kinase"/>
    <property type="match status" value="1"/>
</dbReference>
<protein>
    <recommendedName>
        <fullName evidence="9">Acetylglutamate kinase</fullName>
        <ecNumber evidence="9">2.7.2.8</ecNumber>
    </recommendedName>
    <alternativeName>
        <fullName evidence="9">N-acetyl-L-glutamate 5-phosphotransferase</fullName>
    </alternativeName>
    <alternativeName>
        <fullName evidence="9">NAG kinase</fullName>
        <shortName evidence="9">NAGK</shortName>
    </alternativeName>
</protein>
<dbReference type="FunFam" id="3.40.1160.10:FF:000004">
    <property type="entry name" value="Acetylglutamate kinase"/>
    <property type="match status" value="1"/>
</dbReference>
<dbReference type="NCBIfam" id="TIGR00761">
    <property type="entry name" value="argB"/>
    <property type="match status" value="1"/>
</dbReference>
<comment type="pathway">
    <text evidence="1 9">Amino-acid biosynthesis; L-arginine biosynthesis; N(2)-acetyl-L-ornithine from L-glutamate: step 2/4.</text>
</comment>
<evidence type="ECO:0000256" key="3">
    <source>
        <dbReference type="ARBA" id="ARBA00022605"/>
    </source>
</evidence>
<dbReference type="GO" id="GO:0042450">
    <property type="term" value="P:L-arginine biosynthetic process via ornithine"/>
    <property type="evidence" value="ECO:0007669"/>
    <property type="project" value="UniProtKB-UniRule"/>
</dbReference>
<feature type="binding site" evidence="9">
    <location>
        <begin position="50"/>
        <end position="51"/>
    </location>
    <ligand>
        <name>substrate</name>
    </ligand>
</feature>
<keyword evidence="9" id="KW-0963">Cytoplasm</keyword>
<organism evidence="11 12">
    <name type="scientific">Bacillus thermozeamaize</name>
    <dbReference type="NCBI Taxonomy" id="230954"/>
    <lineage>
        <taxon>Bacteria</taxon>
        <taxon>Bacillati</taxon>
        <taxon>Bacillota</taxon>
        <taxon>Bacilli</taxon>
        <taxon>Bacillales</taxon>
        <taxon>Bacillaceae</taxon>
        <taxon>Bacillus</taxon>
    </lineage>
</organism>
<evidence type="ECO:0000313" key="12">
    <source>
        <dbReference type="Proteomes" id="UP000196475"/>
    </source>
</evidence>
<dbReference type="UniPathway" id="UPA00068">
    <property type="reaction ID" value="UER00107"/>
</dbReference>
<dbReference type="PIRSF" id="PIRSF000728">
    <property type="entry name" value="NAGK"/>
    <property type="match status" value="1"/>
</dbReference>
<feature type="binding site" evidence="9">
    <location>
        <position position="164"/>
    </location>
    <ligand>
        <name>substrate</name>
    </ligand>
</feature>
<evidence type="ECO:0000256" key="6">
    <source>
        <dbReference type="ARBA" id="ARBA00022777"/>
    </source>
</evidence>
<dbReference type="GO" id="GO:0003991">
    <property type="term" value="F:acetylglutamate kinase activity"/>
    <property type="evidence" value="ECO:0007669"/>
    <property type="project" value="UniProtKB-UniRule"/>
</dbReference>
<dbReference type="PRINTS" id="PR00474">
    <property type="entry name" value="GLU5KINASE"/>
</dbReference>
<comment type="function">
    <text evidence="9">Catalyzes the ATP-dependent phosphorylation of N-acetyl-L-glutamate.</text>
</comment>
<sequence>MAGTSERGAQGGYLVIKCGGSTLEQLPASFYEELVRLPELGYQPVVVHGGGPVINQLLKRLNVESRFEDGLRVTDAATLEVVEMALAGLTNKALVSRILQSGGKAVGISGVDGGLIAAEIADERLGFVGQVSKVRVELLHLLVGQGYIPVIASLGVSATGQHLNINADTAAGAVAAALGAAKLLLLTDVEGVYVEEDGQRRWLRQLSPAEVERLIAEGQIRGGMIPKVRAALEVLAQGVHEVAILPGASEQAMTRFLRGEEVGTAFCAAAGVS</sequence>
<evidence type="ECO:0000256" key="4">
    <source>
        <dbReference type="ARBA" id="ARBA00022679"/>
    </source>
</evidence>
<dbReference type="CDD" id="cd04238">
    <property type="entry name" value="AAK_NAGK-like"/>
    <property type="match status" value="1"/>
</dbReference>
<gene>
    <name evidence="9" type="primary">argB</name>
    <name evidence="11" type="ORF">BAA01_14285</name>
</gene>
<dbReference type="InterPro" id="IPR001057">
    <property type="entry name" value="Glu/AcGlu_kinase"/>
</dbReference>